<comment type="caution">
    <text evidence="1">The sequence shown here is derived from an EMBL/GenBank/DDBJ whole genome shotgun (WGS) entry which is preliminary data.</text>
</comment>
<protein>
    <recommendedName>
        <fullName evidence="3">SAM-dependent methyltransferase</fullName>
    </recommendedName>
</protein>
<accession>A0A0N0CVP1</accession>
<dbReference type="EMBL" id="LGCI01000009">
    <property type="protein sequence ID" value="KOY81664.1"/>
    <property type="molecule type" value="Genomic_DNA"/>
</dbReference>
<gene>
    <name evidence="1" type="ORF">ADM90_14865</name>
</gene>
<dbReference type="AlphaFoldDB" id="A0A0N0CVP1"/>
<dbReference type="SUPFAM" id="SSF53335">
    <property type="entry name" value="S-adenosyl-L-methionine-dependent methyltransferases"/>
    <property type="match status" value="1"/>
</dbReference>
<proteinExistence type="predicted"/>
<dbReference type="RefSeq" id="WP_053995731.1">
    <property type="nucleotide sequence ID" value="NZ_CP065643.1"/>
</dbReference>
<reference evidence="1 2" key="1">
    <citation type="submission" date="2015-07" db="EMBL/GenBank/DDBJ databases">
        <title>Genome sequencing project for genomic taxonomy and phylogenomics of Bacillus-like bacteria.</title>
        <authorList>
            <person name="Liu B."/>
            <person name="Wang J."/>
            <person name="Zhu Y."/>
            <person name="Liu G."/>
            <person name="Chen Q."/>
            <person name="Chen Z."/>
            <person name="Che J."/>
            <person name="Ge C."/>
            <person name="Shi H."/>
            <person name="Pan Z."/>
            <person name="Liu X."/>
        </authorList>
    </citation>
    <scope>NUCLEOTIDE SEQUENCE [LARGE SCALE GENOMIC DNA]</scope>
    <source>
        <strain evidence="1 2">DSM 54</strain>
    </source>
</reference>
<dbReference type="Gene3D" id="3.40.50.150">
    <property type="entry name" value="Vaccinia Virus protein VP39"/>
    <property type="match status" value="1"/>
</dbReference>
<evidence type="ECO:0000313" key="1">
    <source>
        <dbReference type="EMBL" id="KOY81664.1"/>
    </source>
</evidence>
<organism evidence="1 2">
    <name type="scientific">Lysinibacillus macroides</name>
    <dbReference type="NCBI Taxonomy" id="33935"/>
    <lineage>
        <taxon>Bacteria</taxon>
        <taxon>Bacillati</taxon>
        <taxon>Bacillota</taxon>
        <taxon>Bacilli</taxon>
        <taxon>Bacillales</taxon>
        <taxon>Bacillaceae</taxon>
        <taxon>Lysinibacillus</taxon>
    </lineage>
</organism>
<name>A0A0N0CVP1_9BACI</name>
<dbReference type="InterPro" id="IPR029063">
    <property type="entry name" value="SAM-dependent_MTases_sf"/>
</dbReference>
<sequence length="197" mass="22682">MSIWSDQASPPLYVYGTEANRFITSSVQYLPKQAKIAAYAENEGANAVFLAKLGHQVTVYDSTSYGLAKVQLLARMNGVSIVTKRVELIEYELPQENYDGAIMVFGHFKHKFQLVVLDKIMNSIKLNGVFMFEVYEYAQLLYNTGGPNDMAYLYNAEDILRWARRYKLKHYFTGEIEQHEASFQKNTRRVIQVIVEK</sequence>
<evidence type="ECO:0008006" key="3">
    <source>
        <dbReference type="Google" id="ProtNLM"/>
    </source>
</evidence>
<dbReference type="Proteomes" id="UP000037977">
    <property type="component" value="Unassembled WGS sequence"/>
</dbReference>
<dbReference type="OrthoDB" id="9804312at2"/>
<dbReference type="STRING" id="33935.ADM90_14865"/>
<dbReference type="PATRIC" id="fig|33935.3.peg.5003"/>
<keyword evidence="2" id="KW-1185">Reference proteome</keyword>
<evidence type="ECO:0000313" key="2">
    <source>
        <dbReference type="Proteomes" id="UP000037977"/>
    </source>
</evidence>